<evidence type="ECO:0000259" key="7">
    <source>
        <dbReference type="PROSITE" id="PS50075"/>
    </source>
</evidence>
<dbReference type="InterPro" id="IPR020841">
    <property type="entry name" value="PKS_Beta-ketoAc_synthase_dom"/>
</dbReference>
<feature type="active site" description="Proton donor; for dehydratase activity" evidence="5">
    <location>
        <position position="4688"/>
    </location>
</feature>
<evidence type="ECO:0000256" key="4">
    <source>
        <dbReference type="ARBA" id="ARBA00023268"/>
    </source>
</evidence>
<dbReference type="InterPro" id="IPR016036">
    <property type="entry name" value="Malonyl_transacylase_ACP-bd"/>
</dbReference>
<evidence type="ECO:0000259" key="8">
    <source>
        <dbReference type="PROSITE" id="PS52004"/>
    </source>
</evidence>
<dbReference type="InterPro" id="IPR032821">
    <property type="entry name" value="PKS_assoc"/>
</dbReference>
<reference evidence="10 11" key="1">
    <citation type="submission" date="2022-11" db="EMBL/GenBank/DDBJ databases">
        <title>Minimal conservation of predation-associated metabolite biosynthetic gene clusters underscores biosynthetic potential of Myxococcota including descriptions for ten novel species: Archangium lansinium sp. nov., Myxococcus landrumus sp. nov., Nannocystis bai.</title>
        <authorList>
            <person name="Ahearne A."/>
            <person name="Stevens C."/>
            <person name="Dowd S."/>
        </authorList>
    </citation>
    <scope>NUCLEOTIDE SEQUENCE [LARGE SCALE GENOMIC DNA]</scope>
    <source>
        <strain evidence="10 11">RJM3</strain>
    </source>
</reference>
<feature type="domain" description="Ketosynthase family 3 (KS3)" evidence="8">
    <location>
        <begin position="1488"/>
        <end position="1913"/>
    </location>
</feature>
<feature type="active site" description="Proton acceptor; for dehydratase activity" evidence="5">
    <location>
        <position position="4518"/>
    </location>
</feature>
<evidence type="ECO:0000259" key="9">
    <source>
        <dbReference type="PROSITE" id="PS52019"/>
    </source>
</evidence>
<dbReference type="PANTHER" id="PTHR43775:SF37">
    <property type="entry name" value="SI:DKEY-61P9.11"/>
    <property type="match status" value="1"/>
</dbReference>
<dbReference type="SUPFAM" id="SSF47336">
    <property type="entry name" value="ACP-like"/>
    <property type="match status" value="4"/>
</dbReference>
<evidence type="ECO:0000256" key="6">
    <source>
        <dbReference type="SAM" id="Coils"/>
    </source>
</evidence>
<dbReference type="Pfam" id="PF13602">
    <property type="entry name" value="ADH_zinc_N_2"/>
    <property type="match status" value="1"/>
</dbReference>
<dbReference type="InterPro" id="IPR011032">
    <property type="entry name" value="GroES-like_sf"/>
</dbReference>
<dbReference type="PROSITE" id="PS52019">
    <property type="entry name" value="PKS_MFAS_DH"/>
    <property type="match status" value="3"/>
</dbReference>
<dbReference type="InterPro" id="IPR049551">
    <property type="entry name" value="PKS_DH_C"/>
</dbReference>
<dbReference type="EMBL" id="JAQNDO010000001">
    <property type="protein sequence ID" value="MDC0747874.1"/>
    <property type="molecule type" value="Genomic_DNA"/>
</dbReference>
<dbReference type="PROSITE" id="PS00012">
    <property type="entry name" value="PHOSPHOPANTETHEINE"/>
    <property type="match status" value="4"/>
</dbReference>
<feature type="domain" description="Carrier" evidence="7">
    <location>
        <begin position="5276"/>
        <end position="5350"/>
    </location>
</feature>
<dbReference type="SMART" id="SM00825">
    <property type="entry name" value="PKS_KS"/>
    <property type="match status" value="4"/>
</dbReference>
<dbReference type="Pfam" id="PF08659">
    <property type="entry name" value="KR"/>
    <property type="match status" value="4"/>
</dbReference>
<feature type="region of interest" description="N-terminal hotdog fold" evidence="5">
    <location>
        <begin position="6263"/>
        <end position="6388"/>
    </location>
</feature>
<dbReference type="InterPro" id="IPR014043">
    <property type="entry name" value="Acyl_transferase_dom"/>
</dbReference>
<sequence length="7204" mass="768170">MKENEMDVPEGAIAIIGMAGRFPGAPDLHRFWQNLRDGVRGISFVAEDMRPPGASSSNYVPAGGYLEGVDLFDASFFDISRREAELLDPQRRIFLECAWEALENAGIDPFVHEGAIGVYAGASPSSYLSLQVDPNHFARDFELLISNDKDYVPSYVGYKLNLRGPCVAIQTACSTSLVAVHVACASLLARECDVALAGGVTVRLPQGLGYTYEEGFILSPDGHCRTFDANAKGTLTGNGAGVVVLKRLEDAIADGDHIRAVIRGSAINNDGSSKVGFTAPSVVGQVQVLAEALAVADVDPSTIQYIEAHGTATSLGDAIEVAALKQAFGEAAKHTIALGALKASVGHTESAAGVGGLIKTVLAMEHGRIPAHPEFEVPNPELGLEDSPFYVRREAHEWIADDGPRRAGVSSFGIGGTNAHVVLEEAPATPEMAEAPEAKVVLLPLSAKSPAALQALARSYATFLGDADANLHDIAFTAGARRRHHPVRLAVTGDSKASLAEALSAYARGDVPPSVVAGAAAAAAPKVVFVFPGQGSQWVGMGRALLKDEPAFREALSACDAAIRREAGFSVLAELAADESESRLEEIDIVQPVLFAIEVALAALWRSFGVEPSAVVGHSMGEVAAAHVAGALSLPDAARIICRRSKLLRKVSGQGAMALVELPMAEAEQALAAHEGRLSVAVSNGPRSTVIAGDPAALEEVLAELSARQVFCRRVKVDVASHSPQMDPLRPELLRALGGLRPKDAAIPMRSTVTGAPLSGNELNAAYWVDNLRKPVRFSDVTQSLIAEGHTVFLEMSPHPILLPAVEENLSERGARGAAIASLRRHADERASLLDSLGKLYVQGYSIDWKRMAAGGGRVVELPAYPWQRERFWREPERSGETAASTTVASAPSPKAAIRPMPRLYDMAWQDAPLRSARAGMGSWLLVHGGGGAGHRVEARLRQAGITCLTVDLSRGSDAVGSTLEQARALTGVVCLWNALQATDDASPAAQAESACIEALHFVRRLCRRMGEIPSRLLWVTEGANAVSVGDHVSPEQAALFGLGRAIMKERPELGCILVDVEPGAEDIGERIYLELEKNDEEDQVAWRKGVRRVPRLAPARPADAQAAPARVAPESTVLVTGGLGALGLRVARWLWDEHRVSHLVLVGRSEPTGDKLEAIEALRASGARVTVARADVADAAHVDGLLRLVPPELPLRGVIHSAAVLDDGLLENQDEGRFRRVLAPKMRGAWNLHEATRDLALDFFVLFSSAGSILGGSGQTNYCAANAFLDGLAHARKAAGRPAISLNWGPFEEIGLAAALGAQQKTRFQREGLGMLTPRDGLALLGQALGRSEAQLGALSMDLDGLIQGLAGRALPSLFRAFAAPSPARSEKQPDEGFRARLAGLSPEARRAEMEAAVRTDVARVLSLGSAEKVPLARPLRELGLDSLMALELRNRLAARVESRLSATIVFDHPTVQALSRLLLTEVMKLGEEVAPARATTPIAAEDDPIAIVGIGCRFPGGVSGPESFWELLLRGDDVIREVPRDRWNIDDYYDPDPDARGKMMSRWGGFIEGVDTFDPIFFEISPREAEGMDPQARLLLEVSFEALERAGRTQPELMGSDTGVFVGVSLHDYEWLARQANEHPETYVTLGTAHSMAVARLSYWLGLRGPNMPVDTACSSSLVAIHLACQALRAGECSLALAGGVNLMLTPDHSIALSRTRAMSPTGRCRSFSADADGFVRSDGCGVLVLERLSDAVRRGDRVLAVIRGTAINQDGRSNGPTAPNGPAQEDVIRRALAQAGLAPAAVDYVEAHGTGTLLGDPIEVQALGRVLGDGRAEGEPVILGSVKSNIGHTEAASGVAGLIKAVLSLQHGTIPRSIHCDTLNPHIPWERLPVKVATESTSWPARGARRIAGVSAFGLSGTNAHAVLEEAPPSPKSVITAAPAKVLLPISSHDPVALSSLASAYADFLVEGGEGAAAPLYEVAFTASSRRTHREHRIAVVGSNREDIAEGLRAAARGEGHANVHTGRAGADSLGSPVFVFSGQGSQWAGMARAMFDEHPVFRDSILACDALVQRHGGFSLVDALFTPEDTSRIHETEVAQPAIFAVEVALTGLLRSWGVVPSAVIGHSVGELAAAHVSGALDLEEAVRIVCLRGRIMQRATGLGKMLAVSIGAADGLVLLRGHEDRVGIAAINDPGSIVLAGDEATLTELMHELTARSVPSRWLRVNYAFHSPQMGPLADDLLATLGAVKTVHGPHAIAMYSTVSGERVEGGTLDAAYWAANVRSTVSFVRALESAAAAGHRSFVEVGPHPVLTQNIEQLLSARKIEGRVVPTLRRGKDANECLLSTVASLYVGGDVNDLGRLYPHGGSLSELPSYRWNRKRYWIDRGQKQLGRRGTRSTGHPLLGAQVHAAQAKAVFEAVLAIETTPYLSDHRVFGRPVVPGTALLELARAAAEEVLGEGAYLRIEGLTIQSPLVLPEQGAVRVQVSISDAEGEAGAVAIHGQPLSAPPGGAWTEHASGRFTRIAPPEAPRHSALSAIRARCTIPVDTDRLYESFGARGVDYGPAFRGIREIHRGEGESLALLELPESAGDEGESHACHPALLDAALQTIGAAFSLSDDSAYLPFELGTFSLWKRVPTSVFVHATARTPETSRGEVLTGDVVLLDAGGEHVLTIESISFKRADAAAMQAPKRHTREEWLYELVWPEKPLPSSSEHPASEAQAGEWLLVGADSTLSRGLAGRLQAAGAQSRFVDIGGARDAFGASIDGTIESKPSNVVFLWDEQEGAPGSLLPSKQSEDACIALLSLVQSLLGADGATPRLTLVTVGAHAAAPFESVDMVATSLWGLGRTIMEERPELGCRLVDLDPNGRDPLSALWSELAASDGETQVLWRGATRHVARLSRVAERKRFEIPDAPSYRLEIAQKGMLDRLHLVPAERSAPAPGEIEIEVKATGLNFRDVIRALGMDPAEGVEMGGECAGIVSAVGEGVTGFSVGDPVMAIVRGAFRRYTTVDARYAHAPPAGLSLEQSAAIPIVFLTAWYGLRELGRLEVGQSVLIHAAAGGVGMAAVQIAQWIGARVFATASPSKWDVVRAMGVEHVESSRSLAFAEAFRAVRDGFDVVLDSLAGAFVDAGLSLTRSGGRFLEMGKTDIRSADDVARHHPGVEYRAFDLFEAGPDRIQEMFRLVVDGFARGHLRPLPVRVFPIEQAESAFRFMAQARHVGKIVVLPAPRRDTIASGGAVLISGGLGALGLAVARWLWEEHRVSHLVLLGRSAPSGERLQAVEALRAAGARVTVAQADVADIEALRRVLDEMTPEFPLRGVIHAAGEVHDAVIARQTPGAFGQVFRAKVRGAWNLHEVTRGMGLDFFVLFSSGASLLGSAGQGNYAAANAFLDGLAHARRAEGLAAHSLNWGPWSGGGMADALGDIQRARYRRLGVGAISPSEGVALLGKALSMAAPQLGILPLDLRALGESLGREIPALWRLLLKARSILPAPRALEGWVQKLSLLSAEARTSEVEAMVRREATRVLSLASEDEIVDNRPLQELGLDSLMAVELRNALAKRVGQALPATLLFDHPTVRELARYLLDKKLAIAAPASTVVTAPRPRDAADSIAIVGMSCRFPGAPDPEAFWQLLAEEVDAIRTVPSSRWDVDALYDPDPDAAGKMTTRWGGFLDDIDRFDPLFFGISPREAASIDPQQRLLLETTWEALENAGILPDELWGSSTGVYVGICGNDYQAMTLAQGAERLDAYSLLGSAHSASVGRLSYWLGLKGPNLAVDTACSSALVAVHLACQALRAGECTLAVAGGVNLMLKPDITVYFSRLRAMSPTGRCHAFSADADGYVRSEGCGVVVLKRLGDALRDGDSILAVIRGSSINQDGRSQGLTAPNGPSQEAVIMQALAQANVRPSSVQYVEAHGTGTPLGDPIEVQALGAVLAEGRTSSEPVILGSVKSNIGHTEGAAGVASLIKVVLSLQHEIIPRSLHFTAPNPHIPWSELPVKVASEATPWKPNGRPRIAGVSSFGFSGTNAHVVIEEAPRREVGPVSCDDAPAYLLTLSAKSPASLAMAAHDHAEHLSQTDAPLADIVYTASARRVHHEHRLAAAGRTKAELSELLRAFVRGEAPSSVSLGRAPSTASKVVFVFSGQGSQWSGMAMDLLQQSAAFRRALEACDAALRPHTGFSVIDELSVPPARSRLDQTLVAQPALFAYEVALAALYSSLGVTPDLVIGHSVGEIAAAHVAGILDLEGAARLVAIRGSIMQRATDRGRMVAVALSEVDARAALAGHEDRVGIAAVNDPEQVVLSGDAELLEQIVASLSARAVKCRDLRVKYAFHSPLMADLEVELEEALDALSCRKAAIGMISTVTGAAVDGEELTAAYWRRNMRQTVRFAEAISAASAGGHDLFLEVGAHPVLSSNVARSLAENTKAQAIAAVRKDDEHLRHVLSAVGALHAAGAHIDWKRMYTQGGRLVVLPKYTWQRERYWLDTAADAHALTRLDAAQTGHPWLGAQLSLAGDQTVFQGEVSLSAAPYLGDHRVLGEVLLPGTALVELARAAAAQHLRTQRVRITDLVLEAPIHLAPSKARPIQVTLAERAGLLEVAIHGRSSASAQSGAWTTHAKGVARPLDEAEEVPFVDLDAVRARCREVIAPEEAYEALARVGLAYGPAFRAMRELHRGPREAFSHVVLDAAMVPPGDAYGLHPVLLDAALHTLFGILEISAVDTHVPFAFGEIDLFGTGATEAYVHVQATRGPETSGASLEATVTLMDREGRVFAVLSRLRLRQVTHAALQAAIGEQSPEDSMFVVRWSPRPIQPSAKEIAGTWLAIGQNPSVVDEIASRIRASGATCLAKTVDELTRGNGDAREALTNVPIDGVVCCWGGASARDDARSAAERAQSDTIDALHILQTLLRREQTPRRLIWVTERAQSTAAGDPISIVHAPLWGLVRVFAKEYPDVHCTLVDLEAATVGEVDAMLGEIRSTDRESEVAYRGGQRLAARIVRAQVTRGQGSSEIGWKEGTILITGGLGALGLWVARWSWEVHGAAHVLLVGRSEPTTAQREEIERLRAEGAHVTVVRADVSEGPSIQALVDSIPAAWPLRGIVHAAGVLDDAPLLDQTAARVEKVMAPKVLGAWNLHEATRGHKLDFFVSFSSATSLFGTPGQGNYAAANAFVDALAHHRRAEGLSAQTYHWGPFADRGMAANLPEAQKTRLARMGIRMLESEEGLAMFGRALAHPEAELLLMPIDVTALGAYWGAEVEKPWSDLLATTVRQASRRNGPAPVERTSTLDSTVPAQEDIEAMVRAAVARVMSLGQASIAVDRPLQEFGLNSLMAVELRNALSKRIGKPLPATLVFDYPTVGALARHLLEMTRGPAVRAAAAPPPKAAARPEEPIAIIGFGCRYPGGVHDGETFWRLLSDGVDAIGEVPKERWDIDEYFDPDPSVPGKIVTRMGGFLREIDQFDPQFFGISPREAERMDPQQRLLLETSFEALENAGIAPETLMGRDAGVFVGLMYHDYATMTGGAPEELDGYMGTGNAGSIASGRLSYLLGLRGPSLTLDTACSSSLVAIHLACRSLRSGESSMALAGGVAVMLTPSTFIEFSRLGGLARDGRCKSFSSSADGVAWSEGCGMLVLKRLSDAERDGDPILAVIRGSAVNQDGKSQGLTAPNGPSQEQVIRRAFADAGIDPGAVDYVETHGTGTTLGDPIEASALGAVLRDVRTHDDPVIIGSLKSNIGHTQSAAGVGGVIKTLLAMRHGEIPRSLHFSAPSPHIAWSDLPLKVASEAIPWKPGRKKRIAGVSSFGFSGTNAHVVLEEAPPREAPPPSSGAPRAYLLPLSAKSSAALTTTAHMYGDYLARAEEDLEEIAYTASTRRSQHEHRLAVVGETKQEIAAILGAFIRGDSPAGLCQGRASGTPPKVVFVFPGQGSQWLGMGRELLEKEPAFREALSTWDAAIRHEAGFSVIDELLRDEATSRLGEIDVLQPVLVAVEVALASLWRSWGIEPSAVVGHSMGEVAAAFVAGMLSLEDAAAVICRRSRLMRKLSGTGAMALVELALEDVENALEGFEDALSVAASNGPRSTVISGEQGALAELLAQLDRRGVFHRKVKVDVASHSPQMDQLRDELLAQLAGVRPRAGRVPMLSTVSRAPLQGGELVAAYWADNLRKPVLFSQVISHWIAEAHTTFLEMSPHPILLASVEENLRASKTSGQTLASLRRGQDERKSLLASLGALHAQGVSIAWRQFHPREGRVAALPTYPWQHARYWMKAPDATPRRGRQKPGREHELLGKAKSIAGLPRLRIFESAMRLDTAPGYLEDHRVGDDVVFPAAGYVEMIFAAAHASYGESPISIEGLSIDQMLALPPDTETSLQVTLDQESSGASFLVASRVDADTDWRTHATGRLVVTAAPDEAPRLEERPASLRARLDRACSSEEHYEWLAGLGLPYGPAFQGVVDIARGDGLALGHVRLPADLSTGAYRVHPALLDACLQVSAGLFDSRSTTPTASRSLHVPVGASSIRLHARPTREVWVLAQPSGEQDPETRERAVDLRIFDDEGRVLLDIRELRLRPLDVRHRVRHESDEWMLDIAWLRAEPPADPAFSSSGTWLVLGDGGGMAARLAEALAAKGQRCVRVVSGDRFDKIDEDVYSIDVSSRNDHEKIIVDVLGNGKDCRGVLHLFGLDAAPFELATPESLVTDLDHGPTSVVHLARALLAMGYRDMPRLCLVTRGAQGVGDDPAPISVSQAPIWGLGRTLALEHGELRCKMIDLPVEGSEDEAAILLREAATHDHENQVALRREGRYVARVARARRDTAGASPIVLTSEGDYVITGGLGGLGLSLAQWMVDKGARHIVLVGRRGPDERAAAAIEAMNKTGANIRTVAADVSRREEVERLLETTAREGRPLKGIVHAAAVLDDHTILELSSENFRRVFGPKALGAFHLHHATRHTPLDFFILYSSAASLFGSPGQGNYTAANAFLDALAHHRMRNGLTALDIQWGAFAEVGLAAAEGIRGARLSARGSQSLTLAEGFTALERLFECPSGVIGVVKFDIRQWLEFYPRAAGMPFFDALRDERGREPGPRMAAGALRRRLQEAAATERAPLLVEYLRSELSSVLRVDASTLDPTAPMQSMGVDSLTSLELRNRIEAGLEVRLSATIFFTYPTVLALADHLLGAAFSQTEVAPAGAGASAPIDEPAHVERASIGRLSEQETEAAIEAELAALEDVDL</sequence>
<keyword evidence="6" id="KW-0175">Coiled coil</keyword>
<dbReference type="SUPFAM" id="SSF53901">
    <property type="entry name" value="Thiolase-like"/>
    <property type="match status" value="4"/>
</dbReference>
<dbReference type="CDD" id="cd08955">
    <property type="entry name" value="KR_2_FAS_SDR_x"/>
    <property type="match status" value="4"/>
</dbReference>
<feature type="active site" description="Proton donor; for dehydratase activity" evidence="5">
    <location>
        <position position="6464"/>
    </location>
</feature>
<feature type="domain" description="Ketosynthase family 3 (KS3)" evidence="8">
    <location>
        <begin position="3594"/>
        <end position="4019"/>
    </location>
</feature>
<dbReference type="RefSeq" id="WP_271926583.1">
    <property type="nucleotide sequence ID" value="NZ_JAQNDO010000001.1"/>
</dbReference>
<dbReference type="InterPro" id="IPR014031">
    <property type="entry name" value="Ketoacyl_synth_C"/>
</dbReference>
<dbReference type="InterPro" id="IPR009081">
    <property type="entry name" value="PP-bd_ACP"/>
</dbReference>
<dbReference type="InterPro" id="IPR013154">
    <property type="entry name" value="ADH-like_N"/>
</dbReference>
<dbReference type="PROSITE" id="PS50075">
    <property type="entry name" value="CARRIER"/>
    <property type="match status" value="4"/>
</dbReference>
<feature type="domain" description="Carrier" evidence="7">
    <location>
        <begin position="7075"/>
        <end position="7152"/>
    </location>
</feature>
<feature type="domain" description="Ketosynthase family 3 (KS3)" evidence="8">
    <location>
        <begin position="10"/>
        <end position="425"/>
    </location>
</feature>
<dbReference type="Pfam" id="PF16197">
    <property type="entry name" value="KAsynt_C_assoc"/>
    <property type="match status" value="4"/>
</dbReference>
<evidence type="ECO:0000256" key="2">
    <source>
        <dbReference type="ARBA" id="ARBA00022553"/>
    </source>
</evidence>
<dbReference type="SMART" id="SM01294">
    <property type="entry name" value="PKS_PP_betabranch"/>
    <property type="match status" value="3"/>
</dbReference>
<dbReference type="InterPro" id="IPR049900">
    <property type="entry name" value="PKS_mFAS_DH"/>
</dbReference>
<dbReference type="InterPro" id="IPR016039">
    <property type="entry name" value="Thiolase-like"/>
</dbReference>
<dbReference type="Gene3D" id="1.10.1200.10">
    <property type="entry name" value="ACP-like"/>
    <property type="match status" value="4"/>
</dbReference>
<dbReference type="PROSITE" id="PS00606">
    <property type="entry name" value="KS3_1"/>
    <property type="match status" value="4"/>
</dbReference>
<dbReference type="PROSITE" id="PS52004">
    <property type="entry name" value="KS3_2"/>
    <property type="match status" value="4"/>
</dbReference>
<dbReference type="Gene3D" id="3.10.129.110">
    <property type="entry name" value="Polyketide synthase dehydratase"/>
    <property type="match status" value="3"/>
</dbReference>
<dbReference type="SMART" id="SM00822">
    <property type="entry name" value="PKS_KR"/>
    <property type="match status" value="4"/>
</dbReference>
<dbReference type="Pfam" id="PF21089">
    <property type="entry name" value="PKS_DH_N"/>
    <property type="match status" value="3"/>
</dbReference>
<feature type="region of interest" description="C-terminal hotdog fold" evidence="5">
    <location>
        <begin position="6405"/>
        <end position="6554"/>
    </location>
</feature>
<dbReference type="Gene3D" id="3.40.50.720">
    <property type="entry name" value="NAD(P)-binding Rossmann-like Domain"/>
    <property type="match status" value="6"/>
</dbReference>
<protein>
    <submittedName>
        <fullName evidence="10">SDR family NAD(P)-dependent oxidoreductase</fullName>
    </submittedName>
</protein>
<dbReference type="InterPro" id="IPR013968">
    <property type="entry name" value="PKS_KR"/>
</dbReference>
<dbReference type="Gene3D" id="3.40.366.10">
    <property type="entry name" value="Malonyl-Coenzyme A Acyl Carrier Protein, domain 2"/>
    <property type="match status" value="4"/>
</dbReference>
<keyword evidence="2" id="KW-0597">Phosphoprotein</keyword>
<comment type="caution">
    <text evidence="10">The sequence shown here is derived from an EMBL/GenBank/DDBJ whole genome shotgun (WGS) entry which is preliminary data.</text>
</comment>
<evidence type="ECO:0000256" key="1">
    <source>
        <dbReference type="ARBA" id="ARBA00022450"/>
    </source>
</evidence>
<dbReference type="InterPro" id="IPR020843">
    <property type="entry name" value="ER"/>
</dbReference>
<feature type="domain" description="PKS/mFAS DH" evidence="9">
    <location>
        <begin position="2386"/>
        <end position="2673"/>
    </location>
</feature>
<dbReference type="SMART" id="SM00823">
    <property type="entry name" value="PKS_PP"/>
    <property type="match status" value="4"/>
</dbReference>
<dbReference type="InterPro" id="IPR016035">
    <property type="entry name" value="Acyl_Trfase/lysoPLipase"/>
</dbReference>
<dbReference type="Gene3D" id="3.40.47.10">
    <property type="match status" value="4"/>
</dbReference>
<dbReference type="Pfam" id="PF14765">
    <property type="entry name" value="PS-DH"/>
    <property type="match status" value="3"/>
</dbReference>
<proteinExistence type="predicted"/>
<dbReference type="SUPFAM" id="SSF55048">
    <property type="entry name" value="Probable ACP-binding domain of malonyl-CoA ACP transacylase"/>
    <property type="match status" value="4"/>
</dbReference>
<dbReference type="Pfam" id="PF00550">
    <property type="entry name" value="PP-binding"/>
    <property type="match status" value="4"/>
</dbReference>
<feature type="active site" description="Proton acceptor; for dehydratase activity" evidence="5">
    <location>
        <position position="6297"/>
    </location>
</feature>
<keyword evidence="11" id="KW-1185">Reference proteome</keyword>
<feature type="domain" description="Ketosynthase family 3 (KS3)" evidence="8">
    <location>
        <begin position="5370"/>
        <end position="5795"/>
    </location>
</feature>
<feature type="active site" description="Proton donor; for dehydratase activity" evidence="5">
    <location>
        <position position="2589"/>
    </location>
</feature>
<dbReference type="Pfam" id="PF00109">
    <property type="entry name" value="ketoacyl-synt"/>
    <property type="match status" value="4"/>
</dbReference>
<evidence type="ECO:0000313" key="11">
    <source>
        <dbReference type="Proteomes" id="UP001221411"/>
    </source>
</evidence>
<evidence type="ECO:0000256" key="3">
    <source>
        <dbReference type="ARBA" id="ARBA00022679"/>
    </source>
</evidence>
<dbReference type="PANTHER" id="PTHR43775">
    <property type="entry name" value="FATTY ACID SYNTHASE"/>
    <property type="match status" value="1"/>
</dbReference>
<dbReference type="Pfam" id="PF08240">
    <property type="entry name" value="ADH_N"/>
    <property type="match status" value="1"/>
</dbReference>
<feature type="region of interest" description="N-terminal hotdog fold" evidence="5">
    <location>
        <begin position="4487"/>
        <end position="4612"/>
    </location>
</feature>
<dbReference type="SUPFAM" id="SSF50129">
    <property type="entry name" value="GroES-like"/>
    <property type="match status" value="1"/>
</dbReference>
<dbReference type="CDD" id="cd00833">
    <property type="entry name" value="PKS"/>
    <property type="match status" value="4"/>
</dbReference>
<dbReference type="InterPro" id="IPR057326">
    <property type="entry name" value="KR_dom"/>
</dbReference>
<evidence type="ECO:0000313" key="10">
    <source>
        <dbReference type="EMBL" id="MDC0747874.1"/>
    </source>
</evidence>
<feature type="active site" description="Proton acceptor; for dehydratase activity" evidence="5">
    <location>
        <position position="2417"/>
    </location>
</feature>
<name>A0ABT5F1C1_9BACT</name>
<dbReference type="InterPro" id="IPR018201">
    <property type="entry name" value="Ketoacyl_synth_AS"/>
</dbReference>
<accession>A0ABT5F1C1</accession>
<dbReference type="Pfam" id="PF02801">
    <property type="entry name" value="Ketoacyl-synt_C"/>
    <property type="match status" value="4"/>
</dbReference>
<dbReference type="InterPro" id="IPR014030">
    <property type="entry name" value="Ketoacyl_synth_N"/>
</dbReference>
<feature type="region of interest" description="N-terminal hotdog fold" evidence="5">
    <location>
        <begin position="2386"/>
        <end position="2513"/>
    </location>
</feature>
<dbReference type="SMART" id="SM00827">
    <property type="entry name" value="PKS_AT"/>
    <property type="match status" value="4"/>
</dbReference>
<dbReference type="InterPro" id="IPR036736">
    <property type="entry name" value="ACP-like_sf"/>
</dbReference>
<dbReference type="Gene3D" id="3.30.70.3290">
    <property type="match status" value="4"/>
</dbReference>
<feature type="domain" description="PKS/mFAS DH" evidence="9">
    <location>
        <begin position="6263"/>
        <end position="6554"/>
    </location>
</feature>
<dbReference type="SUPFAM" id="SSF52151">
    <property type="entry name" value="FabD/lysophospholipase-like"/>
    <property type="match status" value="4"/>
</dbReference>
<feature type="region of interest" description="C-terminal hotdog fold" evidence="5">
    <location>
        <begin position="4627"/>
        <end position="4772"/>
    </location>
</feature>
<dbReference type="InterPro" id="IPR050091">
    <property type="entry name" value="PKS_NRPS_Biosynth_Enz"/>
</dbReference>
<keyword evidence="4" id="KW-0511">Multifunctional enzyme</keyword>
<feature type="domain" description="Carrier" evidence="7">
    <location>
        <begin position="1393"/>
        <end position="1468"/>
    </location>
</feature>
<evidence type="ECO:0000256" key="5">
    <source>
        <dbReference type="PROSITE-ProRule" id="PRU01363"/>
    </source>
</evidence>
<dbReference type="InterPro" id="IPR036291">
    <property type="entry name" value="NAD(P)-bd_dom_sf"/>
</dbReference>
<dbReference type="Pfam" id="PF00698">
    <property type="entry name" value="Acyl_transf_1"/>
    <property type="match status" value="4"/>
</dbReference>
<keyword evidence="3" id="KW-0808">Transferase</keyword>
<feature type="coiled-coil region" evidence="6">
    <location>
        <begin position="6028"/>
        <end position="6055"/>
    </location>
</feature>
<dbReference type="InterPro" id="IPR049490">
    <property type="entry name" value="C883_1060-like_KR_N"/>
</dbReference>
<dbReference type="Gene3D" id="3.90.180.10">
    <property type="entry name" value="Medium-chain alcohol dehydrogenases, catalytic domain"/>
    <property type="match status" value="1"/>
</dbReference>
<feature type="domain" description="PKS/mFAS DH" evidence="9">
    <location>
        <begin position="4487"/>
        <end position="4772"/>
    </location>
</feature>
<dbReference type="InterPro" id="IPR049552">
    <property type="entry name" value="PKS_DH_N"/>
</dbReference>
<feature type="region of interest" description="C-terminal hotdog fold" evidence="5">
    <location>
        <begin position="2528"/>
        <end position="2673"/>
    </location>
</feature>
<dbReference type="SMART" id="SM00826">
    <property type="entry name" value="PKS_DH"/>
    <property type="match status" value="3"/>
</dbReference>
<dbReference type="CDD" id="cd05195">
    <property type="entry name" value="enoyl_red"/>
    <property type="match status" value="1"/>
</dbReference>
<dbReference type="SUPFAM" id="SSF51735">
    <property type="entry name" value="NAD(P)-binding Rossmann-fold domains"/>
    <property type="match status" value="9"/>
</dbReference>
<dbReference type="Pfam" id="PF21394">
    <property type="entry name" value="Beta-ketacyl_N"/>
    <property type="match status" value="1"/>
</dbReference>
<dbReference type="InterPro" id="IPR042104">
    <property type="entry name" value="PKS_dehydratase_sf"/>
</dbReference>
<dbReference type="SMART" id="SM00829">
    <property type="entry name" value="PKS_ER"/>
    <property type="match status" value="1"/>
</dbReference>
<gene>
    <name evidence="10" type="ORF">POL67_41465</name>
</gene>
<organism evidence="10 11">
    <name type="scientific">Polyangium mundeleinium</name>
    <dbReference type="NCBI Taxonomy" id="2995306"/>
    <lineage>
        <taxon>Bacteria</taxon>
        <taxon>Pseudomonadati</taxon>
        <taxon>Myxococcota</taxon>
        <taxon>Polyangia</taxon>
        <taxon>Polyangiales</taxon>
        <taxon>Polyangiaceae</taxon>
        <taxon>Polyangium</taxon>
    </lineage>
</organism>
<feature type="domain" description="Carrier" evidence="7">
    <location>
        <begin position="3499"/>
        <end position="3574"/>
    </location>
</feature>
<dbReference type="InterPro" id="IPR001227">
    <property type="entry name" value="Ac_transferase_dom_sf"/>
</dbReference>
<dbReference type="InterPro" id="IPR006162">
    <property type="entry name" value="Ppantetheine_attach_site"/>
</dbReference>
<keyword evidence="1" id="KW-0596">Phosphopantetheine</keyword>
<dbReference type="Proteomes" id="UP001221411">
    <property type="component" value="Unassembled WGS sequence"/>
</dbReference>
<dbReference type="InterPro" id="IPR020807">
    <property type="entry name" value="PKS_DH"/>
</dbReference>
<dbReference type="InterPro" id="IPR020806">
    <property type="entry name" value="PKS_PP-bd"/>
</dbReference>